<dbReference type="InterPro" id="IPR035439">
    <property type="entry name" value="UPF0145_dom_sf"/>
</dbReference>
<dbReference type="RefSeq" id="WP_105593469.1">
    <property type="nucleotide sequence ID" value="NZ_PDET01000009.1"/>
</dbReference>
<dbReference type="Gene3D" id="3.30.110.70">
    <property type="entry name" value="Hypothetical protein apc22750. Chain B"/>
    <property type="match status" value="1"/>
</dbReference>
<comment type="caution">
    <text evidence="3">The sequence shown here is derived from an EMBL/GenBank/DDBJ whole genome shotgun (WGS) entry which is preliminary data.</text>
</comment>
<dbReference type="PANTHER" id="PTHR34068:SF1">
    <property type="entry name" value="UPF0145 PROTEIN YBJQ"/>
    <property type="match status" value="1"/>
</dbReference>
<evidence type="ECO:0000256" key="1">
    <source>
        <dbReference type="ARBA" id="ARBA00010751"/>
    </source>
</evidence>
<dbReference type="HAMAP" id="MF_00338">
    <property type="entry name" value="UPF0145"/>
    <property type="match status" value="1"/>
</dbReference>
<protein>
    <recommendedName>
        <fullName evidence="2">UPF0145 protein CQW29_14675</fullName>
    </recommendedName>
</protein>
<dbReference type="SUPFAM" id="SSF117782">
    <property type="entry name" value="YbjQ-like"/>
    <property type="match status" value="1"/>
</dbReference>
<name>A0A2S9IAC9_9GAMM</name>
<dbReference type="NCBIfam" id="NF002776">
    <property type="entry name" value="PRK02877.1"/>
    <property type="match status" value="1"/>
</dbReference>
<dbReference type="EMBL" id="PDET01000009">
    <property type="protein sequence ID" value="PRD14749.1"/>
    <property type="molecule type" value="Genomic_DNA"/>
</dbReference>
<proteinExistence type="inferred from homology"/>
<dbReference type="OrthoDB" id="9796448at2"/>
<accession>A0A2S9IAC9</accession>
<dbReference type="InterPro" id="IPR002765">
    <property type="entry name" value="UPF0145_YbjQ-like"/>
</dbReference>
<dbReference type="Pfam" id="PF01906">
    <property type="entry name" value="YbjQ_1"/>
    <property type="match status" value="1"/>
</dbReference>
<dbReference type="PANTHER" id="PTHR34068">
    <property type="entry name" value="UPF0145 PROTEIN YBJQ"/>
    <property type="match status" value="1"/>
</dbReference>
<evidence type="ECO:0000313" key="3">
    <source>
        <dbReference type="EMBL" id="PRD14749.1"/>
    </source>
</evidence>
<gene>
    <name evidence="3" type="ORF">CQW29_14675</name>
</gene>
<comment type="similarity">
    <text evidence="1 2">Belongs to the UPF0145 family.</text>
</comment>
<organism evidence="3 4">
    <name type="scientific">Pantoea coffeiphila</name>
    <dbReference type="NCBI Taxonomy" id="1465635"/>
    <lineage>
        <taxon>Bacteria</taxon>
        <taxon>Pseudomonadati</taxon>
        <taxon>Pseudomonadota</taxon>
        <taxon>Gammaproteobacteria</taxon>
        <taxon>Enterobacterales</taxon>
        <taxon>Erwiniaceae</taxon>
        <taxon>Pantoea</taxon>
    </lineage>
</organism>
<evidence type="ECO:0000313" key="4">
    <source>
        <dbReference type="Proteomes" id="UP000239181"/>
    </source>
</evidence>
<sequence length="107" mass="11481">MKFSTTPTLEGNPIADYCGVVTSEVILGVNIFRDFFAGIRDIVGGRVGSYEKELAKGRKIAFEDLEKQAKAMGADAVVGVHIGYESVGKDNMLMILISGTAVKLSRP</sequence>
<evidence type="ECO:0000256" key="2">
    <source>
        <dbReference type="HAMAP-Rule" id="MF_00338"/>
    </source>
</evidence>
<keyword evidence="4" id="KW-1185">Reference proteome</keyword>
<dbReference type="Proteomes" id="UP000239181">
    <property type="component" value="Unassembled WGS sequence"/>
</dbReference>
<dbReference type="AlphaFoldDB" id="A0A2S9IAC9"/>
<reference evidence="3 4" key="1">
    <citation type="submission" date="2017-10" db="EMBL/GenBank/DDBJ databases">
        <title>Draft genome of two endophytic bacteria isolated from 'guarana' Paullinia cupana (Mart.) Ducke.</title>
        <authorList>
            <person name="Siqueira K.A."/>
            <person name="Liotti R.G."/>
            <person name="Mendes T.A."/>
            <person name="Soares M.A."/>
        </authorList>
    </citation>
    <scope>NUCLEOTIDE SEQUENCE [LARGE SCALE GENOMIC DNA]</scope>
    <source>
        <strain evidence="3 4">342</strain>
    </source>
</reference>